<name>A0A9D4E5N8_DREPO</name>
<sequence>MTSRSVYKPNADGRTDDGQRPILKPHLSNINKTNVFTKFHDDWTKNVTSRVFTSFLYYINIRKIRPPPAPGSHHDPVSKPIEILLGQTKFHEDRTRNVASTVFTNQMRTDGRTTDKDRYQKLT</sequence>
<evidence type="ECO:0000313" key="3">
    <source>
        <dbReference type="Proteomes" id="UP000828390"/>
    </source>
</evidence>
<protein>
    <submittedName>
        <fullName evidence="2">Uncharacterized protein</fullName>
    </submittedName>
</protein>
<dbReference type="Proteomes" id="UP000828390">
    <property type="component" value="Unassembled WGS sequence"/>
</dbReference>
<comment type="caution">
    <text evidence="2">The sequence shown here is derived from an EMBL/GenBank/DDBJ whole genome shotgun (WGS) entry which is preliminary data.</text>
</comment>
<evidence type="ECO:0000313" key="2">
    <source>
        <dbReference type="EMBL" id="KAH3772202.1"/>
    </source>
</evidence>
<reference evidence="2" key="2">
    <citation type="submission" date="2020-11" db="EMBL/GenBank/DDBJ databases">
        <authorList>
            <person name="McCartney M.A."/>
            <person name="Auch B."/>
            <person name="Kono T."/>
            <person name="Mallez S."/>
            <person name="Becker A."/>
            <person name="Gohl D.M."/>
            <person name="Silverstein K.A.T."/>
            <person name="Koren S."/>
            <person name="Bechman K.B."/>
            <person name="Herman A."/>
            <person name="Abrahante J.E."/>
            <person name="Garbe J."/>
        </authorList>
    </citation>
    <scope>NUCLEOTIDE SEQUENCE</scope>
    <source>
        <strain evidence="2">Duluth1</strain>
        <tissue evidence="2">Whole animal</tissue>
    </source>
</reference>
<gene>
    <name evidence="2" type="ORF">DPMN_173540</name>
</gene>
<dbReference type="AlphaFoldDB" id="A0A9D4E5N8"/>
<accession>A0A9D4E5N8</accession>
<evidence type="ECO:0000256" key="1">
    <source>
        <dbReference type="SAM" id="MobiDB-lite"/>
    </source>
</evidence>
<keyword evidence="3" id="KW-1185">Reference proteome</keyword>
<dbReference type="EMBL" id="JAIWYP010000009">
    <property type="protein sequence ID" value="KAH3772202.1"/>
    <property type="molecule type" value="Genomic_DNA"/>
</dbReference>
<reference evidence="2" key="1">
    <citation type="journal article" date="2019" name="bioRxiv">
        <title>The Genome of the Zebra Mussel, Dreissena polymorpha: A Resource for Invasive Species Research.</title>
        <authorList>
            <person name="McCartney M.A."/>
            <person name="Auch B."/>
            <person name="Kono T."/>
            <person name="Mallez S."/>
            <person name="Zhang Y."/>
            <person name="Obille A."/>
            <person name="Becker A."/>
            <person name="Abrahante J.E."/>
            <person name="Garbe J."/>
            <person name="Badalamenti J.P."/>
            <person name="Herman A."/>
            <person name="Mangelson H."/>
            <person name="Liachko I."/>
            <person name="Sullivan S."/>
            <person name="Sone E.D."/>
            <person name="Koren S."/>
            <person name="Silverstein K.A.T."/>
            <person name="Beckman K.B."/>
            <person name="Gohl D.M."/>
        </authorList>
    </citation>
    <scope>NUCLEOTIDE SEQUENCE</scope>
    <source>
        <strain evidence="2">Duluth1</strain>
        <tissue evidence="2">Whole animal</tissue>
    </source>
</reference>
<feature type="region of interest" description="Disordered" evidence="1">
    <location>
        <begin position="1"/>
        <end position="25"/>
    </location>
</feature>
<proteinExistence type="predicted"/>
<organism evidence="2 3">
    <name type="scientific">Dreissena polymorpha</name>
    <name type="common">Zebra mussel</name>
    <name type="synonym">Mytilus polymorpha</name>
    <dbReference type="NCBI Taxonomy" id="45954"/>
    <lineage>
        <taxon>Eukaryota</taxon>
        <taxon>Metazoa</taxon>
        <taxon>Spiralia</taxon>
        <taxon>Lophotrochozoa</taxon>
        <taxon>Mollusca</taxon>
        <taxon>Bivalvia</taxon>
        <taxon>Autobranchia</taxon>
        <taxon>Heteroconchia</taxon>
        <taxon>Euheterodonta</taxon>
        <taxon>Imparidentia</taxon>
        <taxon>Neoheterodontei</taxon>
        <taxon>Myida</taxon>
        <taxon>Dreissenoidea</taxon>
        <taxon>Dreissenidae</taxon>
        <taxon>Dreissena</taxon>
    </lineage>
</organism>